<dbReference type="GO" id="GO:0003824">
    <property type="term" value="F:catalytic activity"/>
    <property type="evidence" value="ECO:0007669"/>
    <property type="project" value="InterPro"/>
</dbReference>
<organism evidence="2">
    <name type="scientific">Rhodococcoides fascians D188</name>
    <dbReference type="NCBI Taxonomy" id="1051973"/>
    <lineage>
        <taxon>Bacteria</taxon>
        <taxon>Bacillati</taxon>
        <taxon>Actinomycetota</taxon>
        <taxon>Actinomycetes</taxon>
        <taxon>Mycobacteriales</taxon>
        <taxon>Nocardiaceae</taxon>
        <taxon>Rhodococcoides</taxon>
    </lineage>
</organism>
<dbReference type="InterPro" id="IPR014729">
    <property type="entry name" value="Rossmann-like_a/b/a_fold"/>
</dbReference>
<protein>
    <submittedName>
        <fullName evidence="2">Putative phosphoadenosine phosphosulfate (PAPS) reductase</fullName>
    </submittedName>
</protein>
<reference evidence="2" key="2">
    <citation type="journal article" date="2010" name="Mol. Plant Microbe Interact.">
        <title>Rhodococcus fascians impacts plant development through the dynamic fas-mediated production of a cytokinin mix.</title>
        <authorList>
            <person name="Pertry I."/>
            <person name="Vaclavikova K."/>
            <person name="Gemrotova M."/>
            <person name="Spichal L."/>
            <person name="Galuszka P."/>
            <person name="Depuydt S."/>
            <person name="Temmerman W."/>
            <person name="Stes E."/>
            <person name="De Keyser A."/>
            <person name="Riefler M."/>
            <person name="Biondi S."/>
            <person name="Novak O."/>
            <person name="Schmulling T."/>
            <person name="Strnad M."/>
            <person name="Tarkowski P."/>
            <person name="Holsters M."/>
            <person name="Vereecke D."/>
        </authorList>
    </citation>
    <scope>NUCLEOTIDE SEQUENCE</scope>
    <source>
        <strain evidence="2">D188</strain>
        <plasmid evidence="2">pFiD188</plasmid>
    </source>
</reference>
<keyword evidence="2" id="KW-0614">Plasmid</keyword>
<dbReference type="Pfam" id="PF01507">
    <property type="entry name" value="PAPS_reduct"/>
    <property type="match status" value="1"/>
</dbReference>
<accession>G8JZ18</accession>
<dbReference type="Gene3D" id="3.40.50.620">
    <property type="entry name" value="HUPs"/>
    <property type="match status" value="1"/>
</dbReference>
<sequence>MAVRSNDFDGLDLTRLRSLRSSRHDISTIVDRVAEHLDEFDGYVAFSGGKDSVVAVDLARQADPDVPVAFFDSGLEYPETYAYVEQIATKLGLDLHIIRAEPTLLTVMARTGEWDHGGSPSAHVPARGFETLIAQPARAAHTKFGDGEVWGVRADESRKGTGRWSMYYSALAREISERCQGASCCSNKAEQRRHHGGTVRRTDGTVAYGPVWDWSADDVLAYSHQHDLPSNPVYAKLAALGAPAANLRVSHILDGNFLESGRVTRLRRGWPSLFEEIAAVLPRIREFV</sequence>
<reference evidence="2" key="3">
    <citation type="journal article" date="2011" name="Annu. Rev. Phytopathol.">
        <title>A successful bacterial coup d'etat: how Rhodococcus fascians redirects plant development.</title>
        <authorList>
            <person name="Stes E."/>
            <person name="Vandeputte O.M."/>
            <person name="El Jaziri M."/>
            <person name="Holsters M."/>
            <person name="Vereecke D."/>
        </authorList>
    </citation>
    <scope>NUCLEOTIDE SEQUENCE</scope>
    <source>
        <strain evidence="2">D188</strain>
        <plasmid evidence="2">pFiD188</plasmid>
    </source>
</reference>
<geneLocation type="plasmid" evidence="2">
    <name>pFiD188</name>
</geneLocation>
<dbReference type="PANTHER" id="PTHR43196:SF2">
    <property type="entry name" value="PHOSPHOADENOSINE PHOSPHOSULFATE REDUCTASE"/>
    <property type="match status" value="1"/>
</dbReference>
<dbReference type="InterPro" id="IPR002500">
    <property type="entry name" value="PAPS_reduct_dom"/>
</dbReference>
<evidence type="ECO:0000259" key="1">
    <source>
        <dbReference type="Pfam" id="PF01507"/>
    </source>
</evidence>
<dbReference type="InterPro" id="IPR050128">
    <property type="entry name" value="Sulfate_adenylyltrnsfr_sub2"/>
</dbReference>
<gene>
    <name evidence="2" type="ORF">pFi_153</name>
</gene>
<dbReference type="PANTHER" id="PTHR43196">
    <property type="entry name" value="SULFATE ADENYLYLTRANSFERASE SUBUNIT 2"/>
    <property type="match status" value="1"/>
</dbReference>
<dbReference type="EMBL" id="JN093097">
    <property type="protein sequence ID" value="AET25289.1"/>
    <property type="molecule type" value="Genomic_DNA"/>
</dbReference>
<reference evidence="2" key="5">
    <citation type="journal article" date="2012" name="Mol. Plant Microbe Interact.">
        <title>pFiD188, the linear virulence plasmid of Rhodococcus fascians D188.</title>
        <authorList>
            <person name="Francis I."/>
            <person name="De Keyser A."/>
            <person name="De Backer P."/>
            <person name="Simon-Mateo C."/>
            <person name="Kalkus J."/>
            <person name="Pertry I."/>
            <person name="Ardiles-Diaz W."/>
            <person name="De Rycke R."/>
            <person name="Vandeputte O.M."/>
            <person name="El Jaziri M."/>
            <person name="Holsters M."/>
            <person name="Vereecke D."/>
        </authorList>
    </citation>
    <scope>NUCLEOTIDE SEQUENCE</scope>
    <source>
        <strain evidence="2">D188</strain>
        <plasmid evidence="2">pFiD188</plasmid>
    </source>
</reference>
<reference evidence="2" key="4">
    <citation type="submission" date="2011-06" db="EMBL/GenBank/DDBJ databases">
        <authorList>
            <person name="Vereecke D.M."/>
        </authorList>
    </citation>
    <scope>NUCLEOTIDE SEQUENCE</scope>
    <source>
        <strain evidence="2">D188</strain>
        <plasmid evidence="2">pFiD188</plasmid>
    </source>
</reference>
<proteinExistence type="predicted"/>
<dbReference type="AlphaFoldDB" id="G8JZ18"/>
<dbReference type="SUPFAM" id="SSF52402">
    <property type="entry name" value="Adenine nucleotide alpha hydrolases-like"/>
    <property type="match status" value="1"/>
</dbReference>
<feature type="domain" description="Phosphoadenosine phosphosulphate reductase" evidence="1">
    <location>
        <begin position="44"/>
        <end position="236"/>
    </location>
</feature>
<dbReference type="RefSeq" id="WP_015586207.1">
    <property type="nucleotide sequence ID" value="NC_021080.1"/>
</dbReference>
<reference evidence="2" key="1">
    <citation type="journal article" date="2009" name="Proc. Natl. Acad. Sci. U.S.A.">
        <title>Identification of Rhodococcus fascians cytokinins and their modus operandi to reshape the plant.</title>
        <authorList>
            <person name="Pertry I."/>
            <person name="Vaclavikova K."/>
            <person name="Depuydt S."/>
            <person name="Galuszka P."/>
            <person name="Spichal L."/>
            <person name="Temmerman W."/>
            <person name="Stes E."/>
            <person name="Schmulling T."/>
            <person name="Kakimoto T."/>
            <person name="Van Montagu M.C."/>
            <person name="Strnad M."/>
            <person name="Holsters M."/>
            <person name="Tarkowski P."/>
            <person name="Vereecke D."/>
        </authorList>
    </citation>
    <scope>NUCLEOTIDE SEQUENCE</scope>
    <source>
        <strain evidence="2">D188</strain>
        <plasmid evidence="2">pFiD188</plasmid>
    </source>
</reference>
<name>G8JZ18_RHOFA</name>
<evidence type="ECO:0000313" key="2">
    <source>
        <dbReference type="EMBL" id="AET25289.1"/>
    </source>
</evidence>